<evidence type="ECO:0000256" key="2">
    <source>
        <dbReference type="ARBA" id="ARBA00023235"/>
    </source>
</evidence>
<organism evidence="5 8">
    <name type="scientific">Perkinsus olseni</name>
    <name type="common">Perkinsus atlanticus</name>
    <dbReference type="NCBI Taxonomy" id="32597"/>
    <lineage>
        <taxon>Eukaryota</taxon>
        <taxon>Sar</taxon>
        <taxon>Alveolata</taxon>
        <taxon>Perkinsozoa</taxon>
        <taxon>Perkinsea</taxon>
        <taxon>Perkinsida</taxon>
        <taxon>Perkinsidae</taxon>
        <taxon>Perkinsus</taxon>
    </lineage>
</organism>
<dbReference type="EMBL" id="JABANN010001206">
    <property type="protein sequence ID" value="KAF4650633.1"/>
    <property type="molecule type" value="Genomic_DNA"/>
</dbReference>
<evidence type="ECO:0000313" key="6">
    <source>
        <dbReference type="EMBL" id="KAF4653618.1"/>
    </source>
</evidence>
<evidence type="ECO:0000256" key="1">
    <source>
        <dbReference type="ARBA" id="ARBA00007953"/>
    </source>
</evidence>
<dbReference type="InterPro" id="IPR011760">
    <property type="entry name" value="PsdUridine_synth_TruD_insert"/>
</dbReference>
<keyword evidence="2" id="KW-0413">Isomerase</keyword>
<dbReference type="InterPro" id="IPR001656">
    <property type="entry name" value="PsdUridine_synth_TruD"/>
</dbReference>
<protein>
    <recommendedName>
        <fullName evidence="4">TRUD domain-containing protein</fullName>
    </recommendedName>
</protein>
<evidence type="ECO:0000313" key="8">
    <source>
        <dbReference type="Proteomes" id="UP000572268"/>
    </source>
</evidence>
<name>A0A7J6KTG9_PEROL</name>
<dbReference type="PANTHER" id="PTHR13326">
    <property type="entry name" value="TRNA PSEUDOURIDINE SYNTHASE D"/>
    <property type="match status" value="1"/>
</dbReference>
<dbReference type="Gene3D" id="3.30.2350.20">
    <property type="entry name" value="TruD, catalytic domain"/>
    <property type="match status" value="2"/>
</dbReference>
<reference evidence="7 8" key="1">
    <citation type="submission" date="2020-04" db="EMBL/GenBank/DDBJ databases">
        <title>Perkinsus olseni comparative genomics.</title>
        <authorList>
            <person name="Bogema D.R."/>
        </authorList>
    </citation>
    <scope>NUCLEOTIDE SEQUENCE [LARGE SCALE GENOMIC DNA]</scope>
    <source>
        <strain evidence="6">ATCC PRA-179</strain>
        <strain evidence="5">ATCC PRA-31</strain>
    </source>
</reference>
<dbReference type="SUPFAM" id="SSF55120">
    <property type="entry name" value="Pseudouridine synthase"/>
    <property type="match status" value="1"/>
</dbReference>
<feature type="compositionally biased region" description="Polar residues" evidence="3">
    <location>
        <begin position="395"/>
        <end position="405"/>
    </location>
</feature>
<evidence type="ECO:0000256" key="3">
    <source>
        <dbReference type="SAM" id="MobiDB-lite"/>
    </source>
</evidence>
<dbReference type="GO" id="GO:0003723">
    <property type="term" value="F:RNA binding"/>
    <property type="evidence" value="ECO:0007669"/>
    <property type="project" value="InterPro"/>
</dbReference>
<accession>A0A7J6KTG9</accession>
<dbReference type="InterPro" id="IPR042214">
    <property type="entry name" value="TruD_catalytic"/>
</dbReference>
<dbReference type="InterPro" id="IPR020103">
    <property type="entry name" value="PsdUridine_synth_cat_dom_sf"/>
</dbReference>
<feature type="region of interest" description="Disordered" evidence="3">
    <location>
        <begin position="393"/>
        <end position="413"/>
    </location>
</feature>
<dbReference type="Proteomes" id="UP000570595">
    <property type="component" value="Unassembled WGS sequence"/>
</dbReference>
<gene>
    <name evidence="5" type="ORF">FOL46_000852</name>
    <name evidence="6" type="ORF">FOZ61_008865</name>
</gene>
<sequence>MAFDEGYELGDMSAAPFLERHCGAHAVSEVQKFLDRAALKKSTRNARGLLCRFPRVDGDDDLETVHKIRGALAWTIRKTLAVIPMKILSHEVLFYAAAEASRNKCLLDTMPREKAIELMRFVLRGFSDGGTTIRLNRGSNAEVFRQKLITHFENLEVSTMKETTVGGLFFSQLVYDTTGNPRRATNTRGADDISAGPREKCEVDNFVVNTGPSKLREGLSLGNCFRVRIRGAKRGVVEALSSFESSDSIIYYGLQRFGINPNHEVTRHCNIDIGGAIISGQYKKALRLIMSPVSSDRTAAAGVVRQWSQDTTEPLIVLKKSTNARIWANILLQFAKNRGSDRYRVALRGGIPRNVLLLYLSAYQSYLWNQLASDRICRGGLSVMPGDLVLRDGSNEPQQVGTNDSKAGCVEGV</sequence>
<dbReference type="EMBL" id="JABAHT010000605">
    <property type="protein sequence ID" value="KAF4653618.1"/>
    <property type="molecule type" value="Genomic_DNA"/>
</dbReference>
<dbReference type="PANTHER" id="PTHR13326:SF21">
    <property type="entry name" value="PSEUDOURIDYLATE SYNTHASE PUS7L"/>
    <property type="match status" value="1"/>
</dbReference>
<dbReference type="Proteomes" id="UP000572268">
    <property type="component" value="Unassembled WGS sequence"/>
</dbReference>
<dbReference type="GO" id="GO:0009982">
    <property type="term" value="F:pseudouridine synthase activity"/>
    <property type="evidence" value="ECO:0007669"/>
    <property type="project" value="InterPro"/>
</dbReference>
<dbReference type="GO" id="GO:0005634">
    <property type="term" value="C:nucleus"/>
    <property type="evidence" value="ECO:0007669"/>
    <property type="project" value="TreeGrafter"/>
</dbReference>
<dbReference type="GO" id="GO:0001522">
    <property type="term" value="P:pseudouridine synthesis"/>
    <property type="evidence" value="ECO:0007669"/>
    <property type="project" value="InterPro"/>
</dbReference>
<proteinExistence type="inferred from homology"/>
<dbReference type="Pfam" id="PF01142">
    <property type="entry name" value="TruD"/>
    <property type="match status" value="1"/>
</dbReference>
<comment type="caution">
    <text evidence="5">The sequence shown here is derived from an EMBL/GenBank/DDBJ whole genome shotgun (WGS) entry which is preliminary data.</text>
</comment>
<feature type="domain" description="TRUD" evidence="4">
    <location>
        <begin position="247"/>
        <end position="413"/>
    </location>
</feature>
<comment type="similarity">
    <text evidence="1">Belongs to the pseudouridine synthase TruD family.</text>
</comment>
<dbReference type="OrthoDB" id="447290at2759"/>
<evidence type="ECO:0000313" key="7">
    <source>
        <dbReference type="Proteomes" id="UP000570595"/>
    </source>
</evidence>
<dbReference type="PROSITE" id="PS50984">
    <property type="entry name" value="TRUD"/>
    <property type="match status" value="1"/>
</dbReference>
<dbReference type="AlphaFoldDB" id="A0A7J6KTG9"/>
<evidence type="ECO:0000313" key="5">
    <source>
        <dbReference type="EMBL" id="KAF4650633.1"/>
    </source>
</evidence>
<evidence type="ECO:0000259" key="4">
    <source>
        <dbReference type="PROSITE" id="PS50984"/>
    </source>
</evidence>